<reference evidence="3 4" key="1">
    <citation type="submission" date="2020-08" db="EMBL/GenBank/DDBJ databases">
        <title>Genomic Encyclopedia of Type Strains, Phase IV (KMG-IV): sequencing the most valuable type-strain genomes for metagenomic binning, comparative biology and taxonomic classification.</title>
        <authorList>
            <person name="Goeker M."/>
        </authorList>
    </citation>
    <scope>NUCLEOTIDE SEQUENCE [LARGE SCALE GENOMIC DNA]</scope>
    <source>
        <strain evidence="3 4">DSM 17498</strain>
    </source>
</reference>
<dbReference type="EC" id="1.14.-.-" evidence="1"/>
<organism evidence="3 4">
    <name type="scientific">Afipia massiliensis</name>
    <dbReference type="NCBI Taxonomy" id="211460"/>
    <lineage>
        <taxon>Bacteria</taxon>
        <taxon>Pseudomonadati</taxon>
        <taxon>Pseudomonadota</taxon>
        <taxon>Alphaproteobacteria</taxon>
        <taxon>Hyphomicrobiales</taxon>
        <taxon>Nitrobacteraceae</taxon>
        <taxon>Afipia</taxon>
    </lineage>
</organism>
<dbReference type="CDD" id="cd01518">
    <property type="entry name" value="RHOD_YceA"/>
    <property type="match status" value="1"/>
</dbReference>
<dbReference type="GO" id="GO:0006400">
    <property type="term" value="P:tRNA modification"/>
    <property type="evidence" value="ECO:0007669"/>
    <property type="project" value="UniProtKB-UniRule"/>
</dbReference>
<protein>
    <recommendedName>
        <fullName evidence="1">tRNA uridine(34) hydroxylase</fullName>
        <ecNumber evidence="1">1.14.-.-</ecNumber>
    </recommendedName>
    <alternativeName>
        <fullName evidence="1">tRNA hydroxylation protein O</fullName>
    </alternativeName>
</protein>
<comment type="similarity">
    <text evidence="1">Belongs to the TrhO family.</text>
</comment>
<gene>
    <name evidence="1" type="primary">trhO</name>
    <name evidence="3" type="ORF">HNQ36_000627</name>
</gene>
<dbReference type="Pfam" id="PF17773">
    <property type="entry name" value="UPF0176_N"/>
    <property type="match status" value="1"/>
</dbReference>
<dbReference type="Pfam" id="PF00581">
    <property type="entry name" value="Rhodanese"/>
    <property type="match status" value="1"/>
</dbReference>
<dbReference type="AlphaFoldDB" id="A0A840MQE1"/>
<evidence type="ECO:0000256" key="1">
    <source>
        <dbReference type="HAMAP-Rule" id="MF_00469"/>
    </source>
</evidence>
<accession>A0A840MQE1</accession>
<sequence length="266" mass="29542">MSYKVAAFYQFVALPDFEALREPLRNMCVALDVRGIILLAAEGINGTVAGREVAIDALMNQLQHGALFGGRLDGLELKFSTASDMPFNRMKVRLKKEIVRLGDPETDPNAKVGIYVDAADWNALIKQDDVMLLDTRNAFEVEMGTFDGAIDPKISRFGEFPDFAGRTLDPNKHKKIAMFCTGGIRCEKASSYLLSQGFNEVYHLKGGILKYLEDVPQEQSLWRGECFVFDQRIALGHGLSERQAVRGDGADHTDATEIEMSEQAND</sequence>
<comment type="function">
    <text evidence="1">Catalyzes oxygen-dependent 5-hydroxyuridine (ho5U) modification at position 34 in tRNAs.</text>
</comment>
<comment type="catalytic activity">
    <reaction evidence="1">
        <text>uridine(34) in tRNA + AH2 + O2 = 5-hydroxyuridine(34) in tRNA + A + H2O</text>
        <dbReference type="Rhea" id="RHEA:64224"/>
        <dbReference type="Rhea" id="RHEA-COMP:11727"/>
        <dbReference type="Rhea" id="RHEA-COMP:13381"/>
        <dbReference type="ChEBI" id="CHEBI:13193"/>
        <dbReference type="ChEBI" id="CHEBI:15377"/>
        <dbReference type="ChEBI" id="CHEBI:15379"/>
        <dbReference type="ChEBI" id="CHEBI:17499"/>
        <dbReference type="ChEBI" id="CHEBI:65315"/>
        <dbReference type="ChEBI" id="CHEBI:136877"/>
    </reaction>
</comment>
<dbReference type="Gene3D" id="3.40.250.10">
    <property type="entry name" value="Rhodanese-like domain"/>
    <property type="match status" value="1"/>
</dbReference>
<dbReference type="PROSITE" id="PS50206">
    <property type="entry name" value="RHODANESE_3"/>
    <property type="match status" value="1"/>
</dbReference>
<evidence type="ECO:0000313" key="3">
    <source>
        <dbReference type="EMBL" id="MBB5050679.1"/>
    </source>
</evidence>
<keyword evidence="1" id="KW-0560">Oxidoreductase</keyword>
<dbReference type="RefSeq" id="WP_184082470.1">
    <property type="nucleotide sequence ID" value="NZ_JACHIJ010000001.1"/>
</dbReference>
<dbReference type="InterPro" id="IPR020936">
    <property type="entry name" value="TrhO"/>
</dbReference>
<dbReference type="GO" id="GO:0016705">
    <property type="term" value="F:oxidoreductase activity, acting on paired donors, with incorporation or reduction of molecular oxygen"/>
    <property type="evidence" value="ECO:0007669"/>
    <property type="project" value="UniProtKB-UniRule"/>
</dbReference>
<dbReference type="InterPro" id="IPR036873">
    <property type="entry name" value="Rhodanese-like_dom_sf"/>
</dbReference>
<feature type="domain" description="Rhodanese" evidence="2">
    <location>
        <begin position="126"/>
        <end position="220"/>
    </location>
</feature>
<name>A0A840MQE1_9BRAD</name>
<dbReference type="HAMAP" id="MF_00469">
    <property type="entry name" value="TrhO"/>
    <property type="match status" value="1"/>
</dbReference>
<dbReference type="SMART" id="SM00450">
    <property type="entry name" value="RHOD"/>
    <property type="match status" value="1"/>
</dbReference>
<dbReference type="PANTHER" id="PTHR43268:SF3">
    <property type="entry name" value="RHODANESE-LIKE DOMAIN-CONTAINING PROTEIN 7-RELATED"/>
    <property type="match status" value="1"/>
</dbReference>
<dbReference type="Proteomes" id="UP000521227">
    <property type="component" value="Unassembled WGS sequence"/>
</dbReference>
<dbReference type="Gene3D" id="3.30.70.100">
    <property type="match status" value="1"/>
</dbReference>
<dbReference type="NCBIfam" id="NF001136">
    <property type="entry name" value="PRK00142.1-4"/>
    <property type="match status" value="1"/>
</dbReference>
<dbReference type="SUPFAM" id="SSF52821">
    <property type="entry name" value="Rhodanese/Cell cycle control phosphatase"/>
    <property type="match status" value="1"/>
</dbReference>
<keyword evidence="1" id="KW-0819">tRNA processing</keyword>
<proteinExistence type="inferred from homology"/>
<comment type="caution">
    <text evidence="3">The sequence shown here is derived from an EMBL/GenBank/DDBJ whole genome shotgun (WGS) entry which is preliminary data.</text>
</comment>
<evidence type="ECO:0000313" key="4">
    <source>
        <dbReference type="Proteomes" id="UP000521227"/>
    </source>
</evidence>
<dbReference type="InterPro" id="IPR040503">
    <property type="entry name" value="TRHO_N"/>
</dbReference>
<evidence type="ECO:0000259" key="2">
    <source>
        <dbReference type="PROSITE" id="PS50206"/>
    </source>
</evidence>
<dbReference type="EMBL" id="JACHIJ010000001">
    <property type="protein sequence ID" value="MBB5050679.1"/>
    <property type="molecule type" value="Genomic_DNA"/>
</dbReference>
<dbReference type="InterPro" id="IPR001763">
    <property type="entry name" value="Rhodanese-like_dom"/>
</dbReference>
<dbReference type="PANTHER" id="PTHR43268">
    <property type="entry name" value="THIOSULFATE SULFURTRANSFERASE/RHODANESE-LIKE DOMAIN-CONTAINING PROTEIN 2"/>
    <property type="match status" value="1"/>
</dbReference>